<evidence type="ECO:0000256" key="1">
    <source>
        <dbReference type="ARBA" id="ARBA00004141"/>
    </source>
</evidence>
<feature type="transmembrane region" description="Helical" evidence="5">
    <location>
        <begin position="128"/>
        <end position="146"/>
    </location>
</feature>
<dbReference type="GO" id="GO:0030416">
    <property type="term" value="P:methylamine metabolic process"/>
    <property type="evidence" value="ECO:0007669"/>
    <property type="project" value="InterPro"/>
</dbReference>
<dbReference type="EMBL" id="QGDC01000006">
    <property type="protein sequence ID" value="RCH54676.1"/>
    <property type="molecule type" value="Genomic_DNA"/>
</dbReference>
<dbReference type="AlphaFoldDB" id="A0A367GPB0"/>
<proteinExistence type="predicted"/>
<evidence type="ECO:0000256" key="3">
    <source>
        <dbReference type="ARBA" id="ARBA00022989"/>
    </source>
</evidence>
<protein>
    <recommendedName>
        <fullName evidence="6">Methylamine utilisation protein MauE domain-containing protein</fullName>
    </recommendedName>
</protein>
<comment type="caution">
    <text evidence="7">The sequence shown here is derived from an EMBL/GenBank/DDBJ whole genome shotgun (WGS) entry which is preliminary data.</text>
</comment>
<keyword evidence="4 5" id="KW-0472">Membrane</keyword>
<evidence type="ECO:0000256" key="4">
    <source>
        <dbReference type="ARBA" id="ARBA00023136"/>
    </source>
</evidence>
<gene>
    <name evidence="7" type="ORF">DJ568_12720</name>
</gene>
<dbReference type="OrthoDB" id="673785at2"/>
<name>A0A367GPB0_9SPHI</name>
<keyword evidence="8" id="KW-1185">Reference proteome</keyword>
<dbReference type="GO" id="GO:0016020">
    <property type="term" value="C:membrane"/>
    <property type="evidence" value="ECO:0007669"/>
    <property type="project" value="UniProtKB-SubCell"/>
</dbReference>
<evidence type="ECO:0000256" key="2">
    <source>
        <dbReference type="ARBA" id="ARBA00022692"/>
    </source>
</evidence>
<accession>A0A367GPB0</accession>
<dbReference type="Pfam" id="PF07291">
    <property type="entry name" value="MauE"/>
    <property type="match status" value="1"/>
</dbReference>
<keyword evidence="2 5" id="KW-0812">Transmembrane</keyword>
<reference evidence="7 8" key="1">
    <citation type="submission" date="2018-05" db="EMBL/GenBank/DDBJ databases">
        <title>Mucilaginibacter hurinus sp. nov., isolated from briquette warehouse soil.</title>
        <authorList>
            <person name="Choi L."/>
        </authorList>
    </citation>
    <scope>NUCLEOTIDE SEQUENCE [LARGE SCALE GENOMIC DNA]</scope>
    <source>
        <strain evidence="7 8">ZR32</strain>
    </source>
</reference>
<evidence type="ECO:0000256" key="5">
    <source>
        <dbReference type="SAM" id="Phobius"/>
    </source>
</evidence>
<feature type="transmembrane region" description="Helical" evidence="5">
    <location>
        <begin position="87"/>
        <end position="108"/>
    </location>
</feature>
<dbReference type="RefSeq" id="WP_114005659.1">
    <property type="nucleotide sequence ID" value="NZ_QGDC01000006.1"/>
</dbReference>
<feature type="domain" description="Methylamine utilisation protein MauE" evidence="6">
    <location>
        <begin position="18"/>
        <end position="143"/>
    </location>
</feature>
<dbReference type="InterPro" id="IPR009908">
    <property type="entry name" value="Methylamine_util_MauE"/>
</dbReference>
<keyword evidence="3 5" id="KW-1133">Transmembrane helix</keyword>
<sequence length="154" mass="17470">MNALTSPLSFRLSQRKQHFLIELIRYACVFLFVYTAYAKISEHQRFLNGLTKVQLIRGYAEMLSVLVPGIEIIIAVLLIIPKTVKVGLMAFTGVMGAFTVYIISAMIWESHLPCSCGGAIEKLTWMQHIWFNLAFILLAIIALRLAKFSNYLKN</sequence>
<dbReference type="Proteomes" id="UP000253209">
    <property type="component" value="Unassembled WGS sequence"/>
</dbReference>
<feature type="transmembrane region" description="Helical" evidence="5">
    <location>
        <begin position="58"/>
        <end position="80"/>
    </location>
</feature>
<evidence type="ECO:0000259" key="6">
    <source>
        <dbReference type="Pfam" id="PF07291"/>
    </source>
</evidence>
<comment type="subcellular location">
    <subcellularLocation>
        <location evidence="1">Membrane</location>
        <topology evidence="1">Multi-pass membrane protein</topology>
    </subcellularLocation>
</comment>
<feature type="transmembrane region" description="Helical" evidence="5">
    <location>
        <begin position="20"/>
        <end position="38"/>
    </location>
</feature>
<evidence type="ECO:0000313" key="7">
    <source>
        <dbReference type="EMBL" id="RCH54676.1"/>
    </source>
</evidence>
<organism evidence="7 8">
    <name type="scientific">Mucilaginibacter hurinus</name>
    <dbReference type="NCBI Taxonomy" id="2201324"/>
    <lineage>
        <taxon>Bacteria</taxon>
        <taxon>Pseudomonadati</taxon>
        <taxon>Bacteroidota</taxon>
        <taxon>Sphingobacteriia</taxon>
        <taxon>Sphingobacteriales</taxon>
        <taxon>Sphingobacteriaceae</taxon>
        <taxon>Mucilaginibacter</taxon>
    </lineage>
</organism>
<evidence type="ECO:0000313" key="8">
    <source>
        <dbReference type="Proteomes" id="UP000253209"/>
    </source>
</evidence>